<dbReference type="STRING" id="218851.A0A2G5CPB6"/>
<dbReference type="Gene3D" id="3.80.10.10">
    <property type="entry name" value="Ribonuclease Inhibitor"/>
    <property type="match status" value="1"/>
</dbReference>
<reference evidence="2 3" key="1">
    <citation type="submission" date="2017-09" db="EMBL/GenBank/DDBJ databases">
        <title>WGS assembly of Aquilegia coerulea Goldsmith.</title>
        <authorList>
            <person name="Hodges S."/>
            <person name="Kramer E."/>
            <person name="Nordborg M."/>
            <person name="Tomkins J."/>
            <person name="Borevitz J."/>
            <person name="Derieg N."/>
            <person name="Yan J."/>
            <person name="Mihaltcheva S."/>
            <person name="Hayes R.D."/>
            <person name="Rokhsar D."/>
        </authorList>
    </citation>
    <scope>NUCLEOTIDE SEQUENCE [LARGE SCALE GENOMIC DNA]</scope>
    <source>
        <strain evidence="3">cv. Goldsmith</strain>
    </source>
</reference>
<dbReference type="InterPro" id="IPR036047">
    <property type="entry name" value="F-box-like_dom_sf"/>
</dbReference>
<dbReference type="Pfam" id="PF12937">
    <property type="entry name" value="F-box-like"/>
    <property type="match status" value="1"/>
</dbReference>
<dbReference type="PANTHER" id="PTHR38926:SF2">
    <property type="entry name" value="F-BOX_LRR-REPEAT PROTEIN 21-RELATED"/>
    <property type="match status" value="1"/>
</dbReference>
<dbReference type="OrthoDB" id="2095648at2759"/>
<dbReference type="SUPFAM" id="SSF52047">
    <property type="entry name" value="RNI-like"/>
    <property type="match status" value="1"/>
</dbReference>
<accession>A0A2G5CPB6</accession>
<dbReference type="InterPro" id="IPR001810">
    <property type="entry name" value="F-box_dom"/>
</dbReference>
<dbReference type="Pfam" id="PF24758">
    <property type="entry name" value="LRR_At5g56370"/>
    <property type="match status" value="1"/>
</dbReference>
<gene>
    <name evidence="2" type="ORF">AQUCO_04200113v1</name>
</gene>
<dbReference type="InterPro" id="IPR032675">
    <property type="entry name" value="LRR_dom_sf"/>
</dbReference>
<protein>
    <recommendedName>
        <fullName evidence="1">F-box domain-containing protein</fullName>
    </recommendedName>
</protein>
<dbReference type="EMBL" id="KZ305059">
    <property type="protein sequence ID" value="PIA33126.1"/>
    <property type="molecule type" value="Genomic_DNA"/>
</dbReference>
<dbReference type="Gene3D" id="1.20.1280.50">
    <property type="match status" value="1"/>
</dbReference>
<dbReference type="InParanoid" id="A0A2G5CPB6"/>
<dbReference type="CDD" id="cd22164">
    <property type="entry name" value="F-box_AtSKIP19-like"/>
    <property type="match status" value="1"/>
</dbReference>
<name>A0A2G5CPB6_AQUCA</name>
<sequence>MIKRRKTTKKQLRNWLDLPEDVMNLIFMKLGATGILLHAQYVCSSWRKLAKEPHLYGSIVIQEELWDYFKVYEHFENFVKKAVDRSCGELLNFSSDRPIKPDLMYYVSRKSCSLKYLRLGPQTHISFEGLKVVIIRLPFLEELDVWLDDMYHSRKLIKQLGRSCSKLNCLRLNYSDLQSECDREASAIAKYLPQLLRLQLTGCMVTNSGLQAILDGCTHIEYLDCRNCFNLGLDEDLLKRCTSRIKNLWLPARIGVL</sequence>
<evidence type="ECO:0000313" key="3">
    <source>
        <dbReference type="Proteomes" id="UP000230069"/>
    </source>
</evidence>
<proteinExistence type="predicted"/>
<dbReference type="InterPro" id="IPR055411">
    <property type="entry name" value="LRR_FXL15/At3g58940/PEG3-like"/>
</dbReference>
<dbReference type="Proteomes" id="UP000230069">
    <property type="component" value="Unassembled WGS sequence"/>
</dbReference>
<evidence type="ECO:0000259" key="1">
    <source>
        <dbReference type="PROSITE" id="PS50181"/>
    </source>
</evidence>
<keyword evidence="3" id="KW-1185">Reference proteome</keyword>
<dbReference type="AlphaFoldDB" id="A0A2G5CPB6"/>
<feature type="domain" description="F-box" evidence="1">
    <location>
        <begin position="12"/>
        <end position="59"/>
    </location>
</feature>
<dbReference type="SUPFAM" id="SSF81383">
    <property type="entry name" value="F-box domain"/>
    <property type="match status" value="1"/>
</dbReference>
<dbReference type="PANTHER" id="PTHR38926">
    <property type="entry name" value="F-BOX DOMAIN CONTAINING PROTEIN, EXPRESSED"/>
    <property type="match status" value="1"/>
</dbReference>
<evidence type="ECO:0000313" key="2">
    <source>
        <dbReference type="EMBL" id="PIA33126.1"/>
    </source>
</evidence>
<dbReference type="PROSITE" id="PS50181">
    <property type="entry name" value="FBOX"/>
    <property type="match status" value="1"/>
</dbReference>
<organism evidence="2 3">
    <name type="scientific">Aquilegia coerulea</name>
    <name type="common">Rocky mountain columbine</name>
    <dbReference type="NCBI Taxonomy" id="218851"/>
    <lineage>
        <taxon>Eukaryota</taxon>
        <taxon>Viridiplantae</taxon>
        <taxon>Streptophyta</taxon>
        <taxon>Embryophyta</taxon>
        <taxon>Tracheophyta</taxon>
        <taxon>Spermatophyta</taxon>
        <taxon>Magnoliopsida</taxon>
        <taxon>Ranunculales</taxon>
        <taxon>Ranunculaceae</taxon>
        <taxon>Thalictroideae</taxon>
        <taxon>Aquilegia</taxon>
    </lineage>
</organism>